<protein>
    <submittedName>
        <fullName evidence="1">Uncharacterized protein</fullName>
    </submittedName>
</protein>
<proteinExistence type="predicted"/>
<comment type="caution">
    <text evidence="1">The sequence shown here is derived from an EMBL/GenBank/DDBJ whole genome shotgun (WGS) entry which is preliminary data.</text>
</comment>
<dbReference type="Proteomes" id="UP000078389">
    <property type="component" value="Unassembled WGS sequence"/>
</dbReference>
<gene>
    <name evidence="1" type="ORF">A3840_00895</name>
</gene>
<dbReference type="STRING" id="1770058.A3840_00895"/>
<evidence type="ECO:0000313" key="1">
    <source>
        <dbReference type="EMBL" id="OAM83695.1"/>
    </source>
</evidence>
<accession>A0A178I6Z2</accession>
<sequence>MLEFAKEALDQIALPIDGSIDRALNFAVTLGWDMGLPAAFGYQIDQVLPVVSAIGDNDRDSRQSSQQHGCACLVRRLPGAQRQAYRQTSFVDNGVDFAGQSSTRTTNGVIRAPFLPPAACW</sequence>
<organism evidence="1 2">
    <name type="scientific">Devosia elaeis</name>
    <dbReference type="NCBI Taxonomy" id="1770058"/>
    <lineage>
        <taxon>Bacteria</taxon>
        <taxon>Pseudomonadati</taxon>
        <taxon>Pseudomonadota</taxon>
        <taxon>Alphaproteobacteria</taxon>
        <taxon>Hyphomicrobiales</taxon>
        <taxon>Devosiaceae</taxon>
        <taxon>Devosia</taxon>
    </lineage>
</organism>
<reference evidence="1 2" key="1">
    <citation type="submission" date="2016-03" db="EMBL/GenBank/DDBJ databases">
        <title>Genome sequencing of Devosia sp. S37.</title>
        <authorList>
            <person name="Mohd Nor M."/>
        </authorList>
    </citation>
    <scope>NUCLEOTIDE SEQUENCE [LARGE SCALE GENOMIC DNA]</scope>
    <source>
        <strain evidence="1 2">S37</strain>
    </source>
</reference>
<evidence type="ECO:0000313" key="2">
    <source>
        <dbReference type="Proteomes" id="UP000078389"/>
    </source>
</evidence>
<keyword evidence="2" id="KW-1185">Reference proteome</keyword>
<name>A0A178I6Z2_9HYPH</name>
<dbReference type="EMBL" id="LVVY01000005">
    <property type="protein sequence ID" value="OAM83695.1"/>
    <property type="molecule type" value="Genomic_DNA"/>
</dbReference>
<dbReference type="AlphaFoldDB" id="A0A178I6Z2"/>